<keyword evidence="4 8" id="KW-0812">Transmembrane</keyword>
<organism evidence="12 13">
    <name type="scientific">Vitreoscilla massiliensis</name>
    <dbReference type="NCBI Taxonomy" id="1689272"/>
    <lineage>
        <taxon>Bacteria</taxon>
        <taxon>Pseudomonadati</taxon>
        <taxon>Pseudomonadota</taxon>
        <taxon>Betaproteobacteria</taxon>
        <taxon>Neisseriales</taxon>
        <taxon>Neisseriaceae</taxon>
        <taxon>Vitreoscilla</taxon>
    </lineage>
</organism>
<evidence type="ECO:0000259" key="11">
    <source>
        <dbReference type="Pfam" id="PF21088"/>
    </source>
</evidence>
<evidence type="ECO:0000259" key="10">
    <source>
        <dbReference type="Pfam" id="PF21082"/>
    </source>
</evidence>
<sequence>MAAGKQEDTLQHQIDKLPDQIGAISKEIREWGVFDLFTDSIARREWTSHLIERSLNSTAGWVEFLFALALMVGGYFLLDNARKRHIQKMEQAGQGIIKINFFKHLLTRLAWPLMLALTSFLIIKGMQYFGLKTLWFGLLIVASAWMVMIRAVCAVLYYTLPAKIFNHKTEIILSSTIWVVFLMWITGATDWIIDWAKSVKLSFAKDSLSLFDIFNGVVWVIIIMMVAMWLAKVIEGRLMGFTRMDMSLRIALSNITKTLFIVLSFLIALPMVGIDLTVLSVFGGALGVGLGFGLQKVASNYVSGFIVLFDRSVRVGDRVNVNNFNGYVTKITTRYTVVKDANGAEALVPNENFIANMVINESYSGKALWRTIPIQVAYKTDLTQALAIMKAATEKQERVHGEASATLAGFADSGINLNVGFWVKDPENGFSLLNSNIMLDIWQQFNEAGIEFPYPQREIRILNSEQPAATPPKVHIPTSKEAATSNEPSTAQSQPEANTDGTPS</sequence>
<feature type="domain" description="Mechanosensitive ion channel MscS C-terminal" evidence="10">
    <location>
        <begin position="372"/>
        <end position="452"/>
    </location>
</feature>
<reference evidence="12 13" key="1">
    <citation type="journal article" date="2022" name="Res Sq">
        <title>Evolution of multicellular longitudinally dividing oral cavity symbionts (Neisseriaceae).</title>
        <authorList>
            <person name="Nyongesa S."/>
            <person name="Weber P."/>
            <person name="Bernet E."/>
            <person name="Pullido F."/>
            <person name="Nieckarz M."/>
            <person name="Delaby M."/>
            <person name="Nieves C."/>
            <person name="Viehboeck T."/>
            <person name="Krause N."/>
            <person name="Rivera-Millot A."/>
            <person name="Nakamura A."/>
            <person name="Vischer N."/>
            <person name="VanNieuwenhze M."/>
            <person name="Brun Y."/>
            <person name="Cava F."/>
            <person name="Bulgheresi S."/>
            <person name="Veyrier F."/>
        </authorList>
    </citation>
    <scope>NUCLEOTIDE SEQUENCE [LARGE SCALE GENOMIC DNA]</scope>
    <source>
        <strain evidence="12 13">SN4</strain>
    </source>
</reference>
<feature type="region of interest" description="Disordered" evidence="7">
    <location>
        <begin position="464"/>
        <end position="504"/>
    </location>
</feature>
<gene>
    <name evidence="12" type="ORF">LVJ82_02115</name>
</gene>
<feature type="transmembrane region" description="Helical" evidence="8">
    <location>
        <begin position="171"/>
        <end position="193"/>
    </location>
</feature>
<evidence type="ECO:0000256" key="3">
    <source>
        <dbReference type="ARBA" id="ARBA00022475"/>
    </source>
</evidence>
<evidence type="ECO:0000256" key="2">
    <source>
        <dbReference type="ARBA" id="ARBA00008017"/>
    </source>
</evidence>
<evidence type="ECO:0000313" key="12">
    <source>
        <dbReference type="EMBL" id="UOO89806.1"/>
    </source>
</evidence>
<dbReference type="SUPFAM" id="SSF82689">
    <property type="entry name" value="Mechanosensitive channel protein MscS (YggB), C-terminal domain"/>
    <property type="match status" value="1"/>
</dbReference>
<dbReference type="SUPFAM" id="SSF82861">
    <property type="entry name" value="Mechanosensitive channel protein MscS (YggB), transmembrane region"/>
    <property type="match status" value="1"/>
</dbReference>
<name>A0ABY4E220_9NEIS</name>
<evidence type="ECO:0000259" key="9">
    <source>
        <dbReference type="Pfam" id="PF00924"/>
    </source>
</evidence>
<accession>A0ABY4E220</accession>
<dbReference type="Pfam" id="PF00924">
    <property type="entry name" value="MS_channel_2nd"/>
    <property type="match status" value="1"/>
</dbReference>
<dbReference type="Pfam" id="PF21082">
    <property type="entry name" value="MS_channel_3rd"/>
    <property type="match status" value="1"/>
</dbReference>
<dbReference type="RefSeq" id="WP_058355614.1">
    <property type="nucleotide sequence ID" value="NZ_CABKVG010000007.1"/>
</dbReference>
<evidence type="ECO:0000256" key="1">
    <source>
        <dbReference type="ARBA" id="ARBA00004651"/>
    </source>
</evidence>
<evidence type="ECO:0000256" key="5">
    <source>
        <dbReference type="ARBA" id="ARBA00022989"/>
    </source>
</evidence>
<feature type="domain" description="Mechanosensitive ion channel transmembrane helices 2/3" evidence="11">
    <location>
        <begin position="254"/>
        <end position="295"/>
    </location>
</feature>
<feature type="compositionally biased region" description="Polar residues" evidence="7">
    <location>
        <begin position="481"/>
        <end position="504"/>
    </location>
</feature>
<dbReference type="Pfam" id="PF21088">
    <property type="entry name" value="MS_channel_1st"/>
    <property type="match status" value="1"/>
</dbReference>
<dbReference type="InterPro" id="IPR006685">
    <property type="entry name" value="MscS_channel_2nd"/>
</dbReference>
<feature type="transmembrane region" description="Helical" evidence="8">
    <location>
        <begin position="213"/>
        <end position="231"/>
    </location>
</feature>
<dbReference type="InterPro" id="IPR011066">
    <property type="entry name" value="MscS_channel_C_sf"/>
</dbReference>
<feature type="transmembrane region" description="Helical" evidence="8">
    <location>
        <begin position="105"/>
        <end position="123"/>
    </location>
</feature>
<feature type="transmembrane region" description="Helical" evidence="8">
    <location>
        <begin position="251"/>
        <end position="270"/>
    </location>
</feature>
<comment type="subcellular location">
    <subcellularLocation>
        <location evidence="1">Cell membrane</location>
        <topology evidence="1">Multi-pass membrane protein</topology>
    </subcellularLocation>
</comment>
<dbReference type="SUPFAM" id="SSF50182">
    <property type="entry name" value="Sm-like ribonucleoproteins"/>
    <property type="match status" value="1"/>
</dbReference>
<dbReference type="EMBL" id="CP091511">
    <property type="protein sequence ID" value="UOO89806.1"/>
    <property type="molecule type" value="Genomic_DNA"/>
</dbReference>
<feature type="transmembrane region" description="Helical" evidence="8">
    <location>
        <begin position="135"/>
        <end position="159"/>
    </location>
</feature>
<evidence type="ECO:0000256" key="8">
    <source>
        <dbReference type="SAM" id="Phobius"/>
    </source>
</evidence>
<feature type="transmembrane region" description="Helical" evidence="8">
    <location>
        <begin position="58"/>
        <end position="78"/>
    </location>
</feature>
<dbReference type="Gene3D" id="2.30.30.60">
    <property type="match status" value="1"/>
</dbReference>
<keyword evidence="6 8" id="KW-0472">Membrane</keyword>
<dbReference type="InterPro" id="IPR011014">
    <property type="entry name" value="MscS_channel_TM-2"/>
</dbReference>
<evidence type="ECO:0000256" key="6">
    <source>
        <dbReference type="ARBA" id="ARBA00023136"/>
    </source>
</evidence>
<evidence type="ECO:0000256" key="7">
    <source>
        <dbReference type="SAM" id="MobiDB-lite"/>
    </source>
</evidence>
<keyword evidence="13" id="KW-1185">Reference proteome</keyword>
<feature type="domain" description="Mechanosensitive ion channel MscS" evidence="9">
    <location>
        <begin position="297"/>
        <end position="362"/>
    </location>
</feature>
<dbReference type="PANTHER" id="PTHR30347:SF1">
    <property type="entry name" value="MECHANOSENSITIVE CHANNEL MSCK"/>
    <property type="match status" value="1"/>
</dbReference>
<keyword evidence="5 8" id="KW-1133">Transmembrane helix</keyword>
<dbReference type="InterPro" id="IPR052702">
    <property type="entry name" value="MscS-like_channel"/>
</dbReference>
<proteinExistence type="inferred from homology"/>
<comment type="similarity">
    <text evidence="2">Belongs to the MscS (TC 1.A.23) family.</text>
</comment>
<evidence type="ECO:0000256" key="4">
    <source>
        <dbReference type="ARBA" id="ARBA00022692"/>
    </source>
</evidence>
<protein>
    <submittedName>
        <fullName evidence="12">Mechanosensitive ion channel</fullName>
    </submittedName>
</protein>
<dbReference type="InterPro" id="IPR049278">
    <property type="entry name" value="MS_channel_C"/>
</dbReference>
<dbReference type="Gene3D" id="3.30.70.100">
    <property type="match status" value="1"/>
</dbReference>
<dbReference type="Proteomes" id="UP000832011">
    <property type="component" value="Chromosome"/>
</dbReference>
<dbReference type="InterPro" id="IPR023408">
    <property type="entry name" value="MscS_beta-dom_sf"/>
</dbReference>
<evidence type="ECO:0000313" key="13">
    <source>
        <dbReference type="Proteomes" id="UP000832011"/>
    </source>
</evidence>
<keyword evidence="3" id="KW-1003">Cell membrane</keyword>
<dbReference type="PANTHER" id="PTHR30347">
    <property type="entry name" value="POTASSIUM CHANNEL RELATED"/>
    <property type="match status" value="1"/>
</dbReference>
<dbReference type="InterPro" id="IPR049142">
    <property type="entry name" value="MS_channel_1st"/>
</dbReference>
<dbReference type="InterPro" id="IPR010920">
    <property type="entry name" value="LSM_dom_sf"/>
</dbReference>
<dbReference type="Gene3D" id="1.10.287.1260">
    <property type="match status" value="1"/>
</dbReference>